<name>F0SHQ5_RUBBR</name>
<dbReference type="Gene3D" id="3.40.720.10">
    <property type="entry name" value="Alkaline Phosphatase, subunit A"/>
    <property type="match status" value="1"/>
</dbReference>
<dbReference type="InterPro" id="IPR024607">
    <property type="entry name" value="Sulfatase_CS"/>
</dbReference>
<keyword evidence="8" id="KW-1185">Reference proteome</keyword>
<reference evidence="8" key="1">
    <citation type="submission" date="2011-02" db="EMBL/GenBank/DDBJ databases">
        <title>The complete genome of Planctomyces brasiliensis DSM 5305.</title>
        <authorList>
            <person name="Lucas S."/>
            <person name="Copeland A."/>
            <person name="Lapidus A."/>
            <person name="Bruce D."/>
            <person name="Goodwin L."/>
            <person name="Pitluck S."/>
            <person name="Kyrpides N."/>
            <person name="Mavromatis K."/>
            <person name="Pagani I."/>
            <person name="Ivanova N."/>
            <person name="Ovchinnikova G."/>
            <person name="Lu M."/>
            <person name="Detter J.C."/>
            <person name="Han C."/>
            <person name="Land M."/>
            <person name="Hauser L."/>
            <person name="Markowitz V."/>
            <person name="Cheng J.-F."/>
            <person name="Hugenholtz P."/>
            <person name="Woyke T."/>
            <person name="Wu D."/>
            <person name="Tindall B."/>
            <person name="Pomrenke H.G."/>
            <person name="Brambilla E."/>
            <person name="Klenk H.-P."/>
            <person name="Eisen J.A."/>
        </authorList>
    </citation>
    <scope>NUCLEOTIDE SEQUENCE [LARGE SCALE GENOMIC DNA]</scope>
    <source>
        <strain evidence="8">ATCC 49424 / DSM 5305 / JCM 21570 / NBRC 103401 / IFAM 1448</strain>
    </source>
</reference>
<evidence type="ECO:0000256" key="5">
    <source>
        <dbReference type="SAM" id="SignalP"/>
    </source>
</evidence>
<comment type="similarity">
    <text evidence="1">Belongs to the sulfatase family.</text>
</comment>
<evidence type="ECO:0000256" key="3">
    <source>
        <dbReference type="ARBA" id="ARBA00022801"/>
    </source>
</evidence>
<keyword evidence="3 7" id="KW-0378">Hydrolase</keyword>
<keyword evidence="5" id="KW-0732">Signal</keyword>
<dbReference type="EC" id="3.1.6.8" evidence="7"/>
<dbReference type="Pfam" id="PF00884">
    <property type="entry name" value="Sulfatase"/>
    <property type="match status" value="1"/>
</dbReference>
<dbReference type="HOGENOM" id="CLU_006332_10_4_0"/>
<dbReference type="PANTHER" id="PTHR42693:SF33">
    <property type="entry name" value="ARYLSULFATASE"/>
    <property type="match status" value="1"/>
</dbReference>
<sequence length="455" mass="50567">MLKLFLQSRRLLALFSLSALLWTSLEARAERPNVLVIYSDDQGTIDAGCYGSDDLTTPAIDHLAETGIRFTQMYAPSCICSASRAGLLTGRLPVRAGVPANVSSKKGAEGMPASEVTLGDVFKQAGYRTAHVGKWHLGYTPATMPLGQGFDSSFGHMGGCIDNYSHFFYWNGPNRHDLWRDGKEVFHDGQFFPDLLVDEMQRLLTEKSEQPLFVYWAINVPHYPYQGTDKWRNYYADLETPRREYAAFVSTLDEKLGEVLATLEETGQRENTIVVFQSDHGHSTEERAFFGGGSAGPYRGAKGCLFEGGIRVPSVISWPAGLPQGEVRDQMAVGCDWLPTLVELTKVDVDLPLLDGKDLSAMLKDADAPSPHDSFYWQMGGNANNAQWAVRKGDWKLLGNCRDTSQSAPLTNDDKRAFLVNLREDEGERNNLATSRQDVVQELQQIRQEVLGTLE</sequence>
<dbReference type="Gene3D" id="3.30.1120.10">
    <property type="match status" value="1"/>
</dbReference>
<keyword evidence="2" id="KW-0479">Metal-binding</keyword>
<dbReference type="GO" id="GO:0004065">
    <property type="term" value="F:arylsulfatase activity"/>
    <property type="evidence" value="ECO:0007669"/>
    <property type="project" value="TreeGrafter"/>
</dbReference>
<evidence type="ECO:0000256" key="4">
    <source>
        <dbReference type="ARBA" id="ARBA00022837"/>
    </source>
</evidence>
<evidence type="ECO:0000313" key="7">
    <source>
        <dbReference type="EMBL" id="ADY59535.1"/>
    </source>
</evidence>
<feature type="signal peptide" evidence="5">
    <location>
        <begin position="1"/>
        <end position="29"/>
    </location>
</feature>
<dbReference type="EMBL" id="CP002546">
    <property type="protein sequence ID" value="ADY59535.1"/>
    <property type="molecule type" value="Genomic_DNA"/>
</dbReference>
<dbReference type="KEGG" id="pbs:Plabr_1926"/>
<evidence type="ECO:0000313" key="8">
    <source>
        <dbReference type="Proteomes" id="UP000006860"/>
    </source>
</evidence>
<proteinExistence type="inferred from homology"/>
<dbReference type="eggNOG" id="COG3119">
    <property type="taxonomic scope" value="Bacteria"/>
</dbReference>
<organism evidence="7 8">
    <name type="scientific">Rubinisphaera brasiliensis (strain ATCC 49424 / DSM 5305 / JCM 21570 / IAM 15109 / NBRC 103401 / IFAM 1448)</name>
    <name type="common">Planctomyces brasiliensis</name>
    <dbReference type="NCBI Taxonomy" id="756272"/>
    <lineage>
        <taxon>Bacteria</taxon>
        <taxon>Pseudomonadati</taxon>
        <taxon>Planctomycetota</taxon>
        <taxon>Planctomycetia</taxon>
        <taxon>Planctomycetales</taxon>
        <taxon>Planctomycetaceae</taxon>
        <taxon>Rubinisphaera</taxon>
    </lineage>
</organism>
<dbReference type="AlphaFoldDB" id="F0SHQ5"/>
<dbReference type="InterPro" id="IPR017850">
    <property type="entry name" value="Alkaline_phosphatase_core_sf"/>
</dbReference>
<dbReference type="STRING" id="756272.Plabr_1926"/>
<gene>
    <name evidence="7" type="ordered locus">Plabr_1926</name>
</gene>
<dbReference type="SUPFAM" id="SSF53649">
    <property type="entry name" value="Alkaline phosphatase-like"/>
    <property type="match status" value="1"/>
</dbReference>
<feature type="chain" id="PRO_5003260510" evidence="5">
    <location>
        <begin position="30"/>
        <end position="455"/>
    </location>
</feature>
<dbReference type="PANTHER" id="PTHR42693">
    <property type="entry name" value="ARYLSULFATASE FAMILY MEMBER"/>
    <property type="match status" value="1"/>
</dbReference>
<evidence type="ECO:0000256" key="1">
    <source>
        <dbReference type="ARBA" id="ARBA00008779"/>
    </source>
</evidence>
<dbReference type="InterPro" id="IPR050738">
    <property type="entry name" value="Sulfatase"/>
</dbReference>
<evidence type="ECO:0000256" key="2">
    <source>
        <dbReference type="ARBA" id="ARBA00022723"/>
    </source>
</evidence>
<dbReference type="GO" id="GO:0004098">
    <property type="term" value="F:cerebroside-sulfatase activity"/>
    <property type="evidence" value="ECO:0007669"/>
    <property type="project" value="UniProtKB-EC"/>
</dbReference>
<protein>
    <submittedName>
        <fullName evidence="7">Cerebroside-sulfatase</fullName>
        <ecNumber evidence="7">3.1.6.8</ecNumber>
    </submittedName>
</protein>
<dbReference type="GO" id="GO:0046872">
    <property type="term" value="F:metal ion binding"/>
    <property type="evidence" value="ECO:0007669"/>
    <property type="project" value="UniProtKB-KW"/>
</dbReference>
<feature type="domain" description="Sulfatase N-terminal" evidence="6">
    <location>
        <begin position="32"/>
        <end position="346"/>
    </location>
</feature>
<accession>F0SHQ5</accession>
<dbReference type="RefSeq" id="WP_013628262.1">
    <property type="nucleotide sequence ID" value="NC_015174.1"/>
</dbReference>
<keyword evidence="4" id="KW-0106">Calcium</keyword>
<dbReference type="PROSITE" id="PS00149">
    <property type="entry name" value="SULFATASE_2"/>
    <property type="match status" value="1"/>
</dbReference>
<evidence type="ECO:0000259" key="6">
    <source>
        <dbReference type="Pfam" id="PF00884"/>
    </source>
</evidence>
<dbReference type="OrthoDB" id="9762324at2"/>
<dbReference type="Proteomes" id="UP000006860">
    <property type="component" value="Chromosome"/>
</dbReference>
<dbReference type="InterPro" id="IPR000917">
    <property type="entry name" value="Sulfatase_N"/>
</dbReference>